<accession>A0ABS1NQL0</accession>
<proteinExistence type="predicted"/>
<dbReference type="EMBL" id="JAERRF010000044">
    <property type="protein sequence ID" value="MBL1102387.1"/>
    <property type="molecule type" value="Genomic_DNA"/>
</dbReference>
<dbReference type="Proteomes" id="UP000634229">
    <property type="component" value="Unassembled WGS sequence"/>
</dbReference>
<keyword evidence="1" id="KW-0812">Transmembrane</keyword>
<evidence type="ECO:0000313" key="3">
    <source>
        <dbReference type="Proteomes" id="UP000634229"/>
    </source>
</evidence>
<dbReference type="Pfam" id="PF11755">
    <property type="entry name" value="DUF3311"/>
    <property type="match status" value="1"/>
</dbReference>
<keyword evidence="1" id="KW-1133">Transmembrane helix</keyword>
<sequence length="136" mass="15077">MGPSIIGHRPWCPGVRDPCRIRVARGAGCDDRNSGEISWKSAVNRIADIGNSCTDRQERGGAVVRIAPPYHVWRRVAAGVCLVAPVVALLWVPWYAQDRPQLAGVPFFYWYQLAWVPGCSLALLAAYLLTRRPPQP</sequence>
<name>A0ABS1NQL0_9ACTN</name>
<protein>
    <submittedName>
        <fullName evidence="2">DUF3311 domain-containing protein</fullName>
    </submittedName>
</protein>
<evidence type="ECO:0000256" key="1">
    <source>
        <dbReference type="SAM" id="Phobius"/>
    </source>
</evidence>
<comment type="caution">
    <text evidence="2">The sequence shown here is derived from an EMBL/GenBank/DDBJ whole genome shotgun (WGS) entry which is preliminary data.</text>
</comment>
<dbReference type="InterPro" id="IPR021741">
    <property type="entry name" value="DUF3311"/>
</dbReference>
<gene>
    <name evidence="2" type="ORF">JK363_38390</name>
</gene>
<feature type="transmembrane region" description="Helical" evidence="1">
    <location>
        <begin position="108"/>
        <end position="129"/>
    </location>
</feature>
<reference evidence="2 3" key="1">
    <citation type="submission" date="2021-01" db="EMBL/GenBank/DDBJ databases">
        <title>WGS of actinomycetes isolated from Thailand.</title>
        <authorList>
            <person name="Thawai C."/>
        </authorList>
    </citation>
    <scope>NUCLEOTIDE SEQUENCE [LARGE SCALE GENOMIC DNA]</scope>
    <source>
        <strain evidence="2 3">CA1R205</strain>
    </source>
</reference>
<organism evidence="2 3">
    <name type="scientific">Streptomyces coffeae</name>
    <dbReference type="NCBI Taxonomy" id="621382"/>
    <lineage>
        <taxon>Bacteria</taxon>
        <taxon>Bacillati</taxon>
        <taxon>Actinomycetota</taxon>
        <taxon>Actinomycetes</taxon>
        <taxon>Kitasatosporales</taxon>
        <taxon>Streptomycetaceae</taxon>
        <taxon>Streptomyces</taxon>
    </lineage>
</organism>
<feature type="transmembrane region" description="Helical" evidence="1">
    <location>
        <begin position="76"/>
        <end position="96"/>
    </location>
</feature>
<evidence type="ECO:0000313" key="2">
    <source>
        <dbReference type="EMBL" id="MBL1102387.1"/>
    </source>
</evidence>
<keyword evidence="3" id="KW-1185">Reference proteome</keyword>
<keyword evidence="1" id="KW-0472">Membrane</keyword>